<dbReference type="EMBL" id="CP029194">
    <property type="protein sequence ID" value="QES20219.1"/>
    <property type="molecule type" value="Genomic_DNA"/>
</dbReference>
<gene>
    <name evidence="2" type="ORF">DEJ46_14790</name>
</gene>
<proteinExistence type="predicted"/>
<feature type="signal peptide" evidence="1">
    <location>
        <begin position="1"/>
        <end position="26"/>
    </location>
</feature>
<keyword evidence="1" id="KW-0732">Signal</keyword>
<protein>
    <submittedName>
        <fullName evidence="2">Uncharacterized protein</fullName>
    </submittedName>
</protein>
<accession>A0A5P2AVJ4</accession>
<sequence length="110" mass="11352">MTAGAVRSGVALASAALAVTAGLVGAAPSAEAAACTVWKSSGAPWTGYAKCTNIHELRQYRVQVTCQGPTGGPFTRYGQWARNGGVSAQRCSDSPNVGVTTVRVHFRPMI</sequence>
<feature type="chain" id="PRO_5039144144" evidence="1">
    <location>
        <begin position="27"/>
        <end position="110"/>
    </location>
</feature>
<evidence type="ECO:0000313" key="3">
    <source>
        <dbReference type="Proteomes" id="UP000324106"/>
    </source>
</evidence>
<dbReference type="AlphaFoldDB" id="A0A5P2AVJ4"/>
<reference evidence="2 3" key="1">
    <citation type="submission" date="2018-05" db="EMBL/GenBank/DDBJ databases">
        <title>Streptomyces venezuelae.</title>
        <authorList>
            <person name="Kim W."/>
            <person name="Lee N."/>
            <person name="Cho B.-K."/>
        </authorList>
    </citation>
    <scope>NUCLEOTIDE SEQUENCE [LARGE SCALE GENOMIC DNA]</scope>
    <source>
        <strain evidence="2 3">ATCC 15068</strain>
    </source>
</reference>
<name>A0A5P2AVJ4_STRVZ</name>
<evidence type="ECO:0000313" key="2">
    <source>
        <dbReference type="EMBL" id="QES20219.1"/>
    </source>
</evidence>
<dbReference type="Proteomes" id="UP000324106">
    <property type="component" value="Chromosome"/>
</dbReference>
<dbReference type="RefSeq" id="WP_150266776.1">
    <property type="nucleotide sequence ID" value="NZ_CP029194.1"/>
</dbReference>
<organism evidence="2 3">
    <name type="scientific">Streptomyces venezuelae</name>
    <dbReference type="NCBI Taxonomy" id="54571"/>
    <lineage>
        <taxon>Bacteria</taxon>
        <taxon>Bacillati</taxon>
        <taxon>Actinomycetota</taxon>
        <taxon>Actinomycetes</taxon>
        <taxon>Kitasatosporales</taxon>
        <taxon>Streptomycetaceae</taxon>
        <taxon>Streptomyces</taxon>
    </lineage>
</organism>
<dbReference type="OrthoDB" id="4245273at2"/>
<evidence type="ECO:0000256" key="1">
    <source>
        <dbReference type="SAM" id="SignalP"/>
    </source>
</evidence>